<evidence type="ECO:0000256" key="1">
    <source>
        <dbReference type="ARBA" id="ARBA00023015"/>
    </source>
</evidence>
<organism evidence="8 9">
    <name type="scientific">Chlamydomonas schloesseri</name>
    <dbReference type="NCBI Taxonomy" id="2026947"/>
    <lineage>
        <taxon>Eukaryota</taxon>
        <taxon>Viridiplantae</taxon>
        <taxon>Chlorophyta</taxon>
        <taxon>core chlorophytes</taxon>
        <taxon>Chlorophyceae</taxon>
        <taxon>CS clade</taxon>
        <taxon>Chlamydomonadales</taxon>
        <taxon>Chlamydomonadaceae</taxon>
        <taxon>Chlamydomonas</taxon>
    </lineage>
</organism>
<evidence type="ECO:0000313" key="9">
    <source>
        <dbReference type="Proteomes" id="UP000613740"/>
    </source>
</evidence>
<dbReference type="InterPro" id="IPR038336">
    <property type="entry name" value="NET_sf"/>
</dbReference>
<feature type="compositionally biased region" description="Gly residues" evidence="5">
    <location>
        <begin position="351"/>
        <end position="363"/>
    </location>
</feature>
<sequence>MATPDKLPEGAFGPNSVRPQRVGRYKVWLLQKRFAELSAQVEACVLEARQLVAWKQTFQPLQVADLTDDDRRIVEHNRRARLVEIVQKHCSQALKAITQHKWAFPFNTPVDTSRFVDYLKVVVTPMDFSTIRNRTESGYYRDPKDWWSDVMLVFSNAKRYNAPGSDCHLMAQTLQEVSEEKYEKLIAPRLAEEAAATQREELHLRKRRAELANGQVAEAMDAQCGMLFGLMAELHAAVREAKAMAASLCEPLTLEEKQALAATIQGLPTAQLESIVAFVASRHPPSVSQSEVPAGGAPGGAPQPSRKVQLNLGRYDPLLLRQLQHLAATCTATTALRQQQQQQQQAQQGQGQQGQGRQGGAAAGGLAPLGVVMPPRMPQRVASPSPPTAAAAAARPATAAAAAAQPGQSSPSAAPGAAGAPDATAAAPAAAAAASGPSPAAAAAAAAPAPGTAATAATGTAAPSSSSPAAPGPAGTPAAAVGAAAAAAAGAAAPPAPMAPPPLGSTQRNIADVVTNATASGVSARAGIKWPGQAVGAGVRPRARALLSLHADGPANAGEMVASCPLPQPVPLPAAPPGRAAARGLKRKPEDSEQAAAPQGDGKAAVAASGTADGAQQPAPAGADGSGGAMDVDEK</sequence>
<evidence type="ECO:0000259" key="6">
    <source>
        <dbReference type="PROSITE" id="PS50014"/>
    </source>
</evidence>
<keyword evidence="2 4" id="KW-0103">Bromodomain</keyword>
<feature type="domain" description="Bromo" evidence="6">
    <location>
        <begin position="98"/>
        <end position="168"/>
    </location>
</feature>
<dbReference type="EMBL" id="JAEHOD010000032">
    <property type="protein sequence ID" value="KAG2443042.1"/>
    <property type="molecule type" value="Genomic_DNA"/>
</dbReference>
<dbReference type="Gene3D" id="1.20.1270.220">
    <property type="match status" value="1"/>
</dbReference>
<name>A0A835TFZ4_9CHLO</name>
<evidence type="ECO:0000313" key="8">
    <source>
        <dbReference type="EMBL" id="KAG2443042.1"/>
    </source>
</evidence>
<dbReference type="InterPro" id="IPR036427">
    <property type="entry name" value="Bromodomain-like_sf"/>
</dbReference>
<evidence type="ECO:0000256" key="2">
    <source>
        <dbReference type="ARBA" id="ARBA00023117"/>
    </source>
</evidence>
<dbReference type="Pfam" id="PF00439">
    <property type="entry name" value="Bromodomain"/>
    <property type="match status" value="1"/>
</dbReference>
<comment type="caution">
    <text evidence="8">The sequence shown here is derived from an EMBL/GenBank/DDBJ whole genome shotgun (WGS) entry which is preliminary data.</text>
</comment>
<feature type="compositionally biased region" description="Low complexity" evidence="5">
    <location>
        <begin position="602"/>
        <end position="623"/>
    </location>
</feature>
<protein>
    <recommendedName>
        <fullName evidence="10">Bromo domain-containing protein</fullName>
    </recommendedName>
</protein>
<feature type="compositionally biased region" description="Low complexity" evidence="5">
    <location>
        <begin position="388"/>
        <end position="421"/>
    </location>
</feature>
<feature type="region of interest" description="Disordered" evidence="5">
    <location>
        <begin position="285"/>
        <end position="307"/>
    </location>
</feature>
<evidence type="ECO:0000256" key="4">
    <source>
        <dbReference type="PROSITE-ProRule" id="PRU00035"/>
    </source>
</evidence>
<keyword evidence="1" id="KW-0805">Transcription regulation</keyword>
<evidence type="ECO:0000256" key="3">
    <source>
        <dbReference type="ARBA" id="ARBA00023163"/>
    </source>
</evidence>
<keyword evidence="9" id="KW-1185">Reference proteome</keyword>
<dbReference type="Pfam" id="PF17035">
    <property type="entry name" value="BET"/>
    <property type="match status" value="1"/>
</dbReference>
<dbReference type="Proteomes" id="UP000613740">
    <property type="component" value="Unassembled WGS sequence"/>
</dbReference>
<dbReference type="PROSITE" id="PS00633">
    <property type="entry name" value="BROMODOMAIN_1"/>
    <property type="match status" value="1"/>
</dbReference>
<dbReference type="Gene3D" id="1.20.920.10">
    <property type="entry name" value="Bromodomain-like"/>
    <property type="match status" value="1"/>
</dbReference>
<dbReference type="SUPFAM" id="SSF47370">
    <property type="entry name" value="Bromodomain"/>
    <property type="match status" value="1"/>
</dbReference>
<dbReference type="SMART" id="SM00297">
    <property type="entry name" value="BROMO"/>
    <property type="match status" value="1"/>
</dbReference>
<dbReference type="AlphaFoldDB" id="A0A835TFZ4"/>
<feature type="region of interest" description="Disordered" evidence="5">
    <location>
        <begin position="454"/>
        <end position="477"/>
    </location>
</feature>
<dbReference type="InterPro" id="IPR018359">
    <property type="entry name" value="Bromodomain_CS"/>
</dbReference>
<dbReference type="InterPro" id="IPR001487">
    <property type="entry name" value="Bromodomain"/>
</dbReference>
<dbReference type="InterPro" id="IPR027353">
    <property type="entry name" value="NET_dom"/>
</dbReference>
<feature type="region of interest" description="Disordered" evidence="5">
    <location>
        <begin position="570"/>
        <end position="635"/>
    </location>
</feature>
<feature type="region of interest" description="Disordered" evidence="5">
    <location>
        <begin position="343"/>
        <end position="421"/>
    </location>
</feature>
<evidence type="ECO:0008006" key="10">
    <source>
        <dbReference type="Google" id="ProtNLM"/>
    </source>
</evidence>
<dbReference type="PANTHER" id="PTHR45926">
    <property type="entry name" value="OSJNBA0053K19.4 PROTEIN"/>
    <property type="match status" value="1"/>
</dbReference>
<evidence type="ECO:0000259" key="7">
    <source>
        <dbReference type="PROSITE" id="PS51525"/>
    </source>
</evidence>
<reference evidence="8" key="1">
    <citation type="journal article" date="2020" name="bioRxiv">
        <title>Comparative genomics of Chlamydomonas.</title>
        <authorList>
            <person name="Craig R.J."/>
            <person name="Hasan A.R."/>
            <person name="Ness R.W."/>
            <person name="Keightley P.D."/>
        </authorList>
    </citation>
    <scope>NUCLEOTIDE SEQUENCE</scope>
    <source>
        <strain evidence="8">CCAP 11/173</strain>
    </source>
</reference>
<dbReference type="OrthoDB" id="21449at2759"/>
<gene>
    <name evidence="8" type="ORF">HYH02_009457</name>
</gene>
<evidence type="ECO:0000256" key="5">
    <source>
        <dbReference type="SAM" id="MobiDB-lite"/>
    </source>
</evidence>
<dbReference type="PRINTS" id="PR00503">
    <property type="entry name" value="BROMODOMAIN"/>
</dbReference>
<accession>A0A835TFZ4</accession>
<proteinExistence type="predicted"/>
<dbReference type="PROSITE" id="PS50014">
    <property type="entry name" value="BROMODOMAIN_2"/>
    <property type="match status" value="1"/>
</dbReference>
<dbReference type="PROSITE" id="PS51525">
    <property type="entry name" value="NET"/>
    <property type="match status" value="1"/>
</dbReference>
<feature type="domain" description="NET" evidence="7">
    <location>
        <begin position="242"/>
        <end position="338"/>
    </location>
</feature>
<keyword evidence="3" id="KW-0804">Transcription</keyword>